<evidence type="ECO:0000313" key="1">
    <source>
        <dbReference type="EnsemblPlants" id="OB01G41670.1"/>
    </source>
</evidence>
<dbReference type="Gramene" id="OB01G41670.1">
    <property type="protein sequence ID" value="OB01G41670.1"/>
    <property type="gene ID" value="OB01G41670"/>
</dbReference>
<dbReference type="HOGENOM" id="CLU_2964554_0_0_1"/>
<reference evidence="1" key="2">
    <citation type="submission" date="2013-04" db="UniProtKB">
        <authorList>
            <consortium name="EnsemblPlants"/>
        </authorList>
    </citation>
    <scope>IDENTIFICATION</scope>
</reference>
<dbReference type="Proteomes" id="UP000006038">
    <property type="component" value="Chromosome 1"/>
</dbReference>
<evidence type="ECO:0000313" key="2">
    <source>
        <dbReference type="Proteomes" id="UP000006038"/>
    </source>
</evidence>
<accession>J3L4L1</accession>
<dbReference type="AlphaFoldDB" id="J3L4L1"/>
<sequence length="59" mass="6457">MAACSEGGKGRSLAAPDNLSGAFDQTYISVRDSDMDKILARQDPIKNRVVSHTTMRMDK</sequence>
<name>J3L4L1_ORYBR</name>
<organism evidence="1">
    <name type="scientific">Oryza brachyantha</name>
    <name type="common">malo sina</name>
    <dbReference type="NCBI Taxonomy" id="4533"/>
    <lineage>
        <taxon>Eukaryota</taxon>
        <taxon>Viridiplantae</taxon>
        <taxon>Streptophyta</taxon>
        <taxon>Embryophyta</taxon>
        <taxon>Tracheophyta</taxon>
        <taxon>Spermatophyta</taxon>
        <taxon>Magnoliopsida</taxon>
        <taxon>Liliopsida</taxon>
        <taxon>Poales</taxon>
        <taxon>Poaceae</taxon>
        <taxon>BOP clade</taxon>
        <taxon>Oryzoideae</taxon>
        <taxon>Oryzeae</taxon>
        <taxon>Oryzinae</taxon>
        <taxon>Oryza</taxon>
    </lineage>
</organism>
<proteinExistence type="predicted"/>
<keyword evidence="2" id="KW-1185">Reference proteome</keyword>
<protein>
    <submittedName>
        <fullName evidence="1">Uncharacterized protein</fullName>
    </submittedName>
</protein>
<dbReference type="EnsemblPlants" id="OB01G41670.1">
    <property type="protein sequence ID" value="OB01G41670.1"/>
    <property type="gene ID" value="OB01G41670"/>
</dbReference>
<reference evidence="1" key="1">
    <citation type="journal article" date="2013" name="Nat. Commun.">
        <title>Whole-genome sequencing of Oryza brachyantha reveals mechanisms underlying Oryza genome evolution.</title>
        <authorList>
            <person name="Chen J."/>
            <person name="Huang Q."/>
            <person name="Gao D."/>
            <person name="Wang J."/>
            <person name="Lang Y."/>
            <person name="Liu T."/>
            <person name="Li B."/>
            <person name="Bai Z."/>
            <person name="Luis Goicoechea J."/>
            <person name="Liang C."/>
            <person name="Chen C."/>
            <person name="Zhang W."/>
            <person name="Sun S."/>
            <person name="Liao Y."/>
            <person name="Zhang X."/>
            <person name="Yang L."/>
            <person name="Song C."/>
            <person name="Wang M."/>
            <person name="Shi J."/>
            <person name="Liu G."/>
            <person name="Liu J."/>
            <person name="Zhou H."/>
            <person name="Zhou W."/>
            <person name="Yu Q."/>
            <person name="An N."/>
            <person name="Chen Y."/>
            <person name="Cai Q."/>
            <person name="Wang B."/>
            <person name="Liu B."/>
            <person name="Min J."/>
            <person name="Huang Y."/>
            <person name="Wu H."/>
            <person name="Li Z."/>
            <person name="Zhang Y."/>
            <person name="Yin Y."/>
            <person name="Song W."/>
            <person name="Jiang J."/>
            <person name="Jackson S.A."/>
            <person name="Wing R.A."/>
            <person name="Wang J."/>
            <person name="Chen M."/>
        </authorList>
    </citation>
    <scope>NUCLEOTIDE SEQUENCE [LARGE SCALE GENOMIC DNA]</scope>
    <source>
        <strain evidence="1">cv. IRGC 101232</strain>
    </source>
</reference>